<dbReference type="Gene3D" id="3.40.570.10">
    <property type="entry name" value="Extracellular Endonuclease, subunit A"/>
    <property type="match status" value="1"/>
</dbReference>
<dbReference type="Proteomes" id="UP000186437">
    <property type="component" value="Unassembled WGS sequence"/>
</dbReference>
<dbReference type="InterPro" id="IPR044927">
    <property type="entry name" value="Endonuclea_NS_2"/>
</dbReference>
<name>A0A1Q8EFQ8_STRAI</name>
<reference evidence="3 6" key="3">
    <citation type="submission" date="2018-06" db="EMBL/GenBank/DDBJ databases">
        <authorList>
            <consortium name="Pathogen Informatics"/>
            <person name="Doyle S."/>
        </authorList>
    </citation>
    <scope>NUCLEOTIDE SEQUENCE [LARGE SCALE GENOMIC DNA]</scope>
    <source>
        <strain evidence="3 6">NCTC12957</strain>
    </source>
</reference>
<accession>A0A1Q8EFQ8</accession>
<evidence type="ECO:0000313" key="4">
    <source>
        <dbReference type="EMBL" id="SUN40922.1"/>
    </source>
</evidence>
<evidence type="ECO:0000313" key="2">
    <source>
        <dbReference type="EMBL" id="OLF50599.1"/>
    </source>
</evidence>
<evidence type="ECO:0000313" key="6">
    <source>
        <dbReference type="Proteomes" id="UP000255213"/>
    </source>
</evidence>
<reference evidence="2" key="1">
    <citation type="submission" date="2016-12" db="EMBL/GenBank/DDBJ databases">
        <authorList>
            <person name="Song W.-J."/>
            <person name="Kurnit D.M."/>
        </authorList>
    </citation>
    <scope>NUCLEOTIDE SEQUENCE [LARGE SCALE GENOMIC DNA]</scope>
    <source>
        <strain evidence="2">ATCC 51725</strain>
    </source>
</reference>
<dbReference type="Pfam" id="PF13930">
    <property type="entry name" value="Endonuclea_NS_2"/>
    <property type="match status" value="1"/>
</dbReference>
<dbReference type="EMBL" id="UHEN01000002">
    <property type="protein sequence ID" value="SUN40922.1"/>
    <property type="molecule type" value="Genomic_DNA"/>
</dbReference>
<dbReference type="RefSeq" id="WP_075098343.1">
    <property type="nucleotide sequence ID" value="NZ_MSJL01000003.1"/>
</dbReference>
<feature type="domain" description="Type VII secretion system protein EssD-like" evidence="1">
    <location>
        <begin position="107"/>
        <end position="195"/>
    </location>
</feature>
<dbReference type="EMBL" id="MSJL01000003">
    <property type="protein sequence ID" value="OLF50599.1"/>
    <property type="molecule type" value="Genomic_DNA"/>
</dbReference>
<dbReference type="Proteomes" id="UP000255213">
    <property type="component" value="Unassembled WGS sequence"/>
</dbReference>
<dbReference type="OrthoDB" id="9783680at2"/>
<protein>
    <submittedName>
        <fullName evidence="3">DNA-entry nuclease</fullName>
    </submittedName>
</protein>
<reference evidence="5" key="2">
    <citation type="submission" date="2016-12" db="EMBL/GenBank/DDBJ databases">
        <authorList>
            <person name="Gulvik C.A."/>
        </authorList>
    </citation>
    <scope>NUCLEOTIDE SEQUENCE [LARGE SCALE GENOMIC DNA]</scope>
    <source>
        <strain evidence="5">ATCC 51725</strain>
    </source>
</reference>
<sequence>MDERAYQQLLSQLEYKGSDLVFLNDEDSCRQHNILLACEKDIISYLQDLKIDTPEFFSHKNYRSIKEGDSYVWFYQAQGMEILLTRRKEGKKLKTTRGSAAGMSYGRGKGNNSDFYHRCHLLGEQIFPNRATYLKGEYIVGTAYLNIDAKVSMLTYENKIVNILKKQESKIFYKVTPIFKDGEVIARGVRMTARSFNDEWKETEECRFDVYLFNRSPGYRIDYKTGSITEYKEKI</sequence>
<proteinExistence type="predicted"/>
<organism evidence="2 5">
    <name type="scientific">Streptococcus acidominimus</name>
    <dbReference type="NCBI Taxonomy" id="1326"/>
    <lineage>
        <taxon>Bacteria</taxon>
        <taxon>Bacillati</taxon>
        <taxon>Bacillota</taxon>
        <taxon>Bacilli</taxon>
        <taxon>Lactobacillales</taxon>
        <taxon>Streptococcaceae</taxon>
        <taxon>Streptococcus</taxon>
    </lineage>
</organism>
<keyword evidence="5" id="KW-1185">Reference proteome</keyword>
<evidence type="ECO:0000313" key="5">
    <source>
        <dbReference type="Proteomes" id="UP000186437"/>
    </source>
</evidence>
<evidence type="ECO:0000259" key="1">
    <source>
        <dbReference type="Pfam" id="PF13930"/>
    </source>
</evidence>
<gene>
    <name evidence="2" type="ORF">BU200_00820</name>
    <name evidence="3" type="ORF">NCTC12957_00172</name>
    <name evidence="4" type="ORF">NCTC12957_02258</name>
</gene>
<evidence type="ECO:0000313" key="3">
    <source>
        <dbReference type="EMBL" id="SUN05332.1"/>
    </source>
</evidence>
<dbReference type="InterPro" id="IPR044929">
    <property type="entry name" value="DNA/RNA_non-sp_Endonuclease_sf"/>
</dbReference>
<dbReference type="EMBL" id="UHEN01000001">
    <property type="protein sequence ID" value="SUN05332.1"/>
    <property type="molecule type" value="Genomic_DNA"/>
</dbReference>
<dbReference type="AlphaFoldDB" id="A0A1Q8EFQ8"/>